<dbReference type="Proteomes" id="UP000184255">
    <property type="component" value="Unassembled WGS sequence"/>
</dbReference>
<protein>
    <submittedName>
        <fullName evidence="2">Uncharacterized protein</fullName>
    </submittedName>
</protein>
<dbReference type="EMBL" id="FCQH01000019">
    <property type="protein sequence ID" value="CVL07177.1"/>
    <property type="molecule type" value="Genomic_DNA"/>
</dbReference>
<evidence type="ECO:0000256" key="1">
    <source>
        <dbReference type="SAM" id="MobiDB-lite"/>
    </source>
</evidence>
<feature type="compositionally biased region" description="Polar residues" evidence="1">
    <location>
        <begin position="241"/>
        <end position="254"/>
    </location>
</feature>
<evidence type="ECO:0000313" key="2">
    <source>
        <dbReference type="EMBL" id="CVL07177.1"/>
    </source>
</evidence>
<accession>A0A1L7UHG2</accession>
<sequence>MPRGLAAPRPNTAQPSLDSPRLTRPLLQTQRKDLQRGFDELTRDLGIMDRWESYKKAVTDKLSQKRRPVRDPARPHDLECIGLSYNPIANPNKYNLRGYFTLSSLKHTPWINGGISKFMPRLVYSNHLRSRRLFLNVLTSTLMGGDTGGSCTLQYPKLPPRATGVKFTTWNTSLDRFIDMTSSGTGPDTSTNSAGQAWMHITSQEYDAKHKTNASHEEKHQRAADEDEDEDDDICDRPSVATLSKSNTSRHNLATREQTRAALGDEAADPCTSHSDRTLKNDDLGKLSNLIPQGVNLRFELDNPSTDPMEAVKEERRKEGKLAPRSTYRCRYCGG</sequence>
<dbReference type="AlphaFoldDB" id="A0A1L7UHG2"/>
<feature type="compositionally biased region" description="Acidic residues" evidence="1">
    <location>
        <begin position="225"/>
        <end position="234"/>
    </location>
</feature>
<feature type="compositionally biased region" description="Basic and acidic residues" evidence="1">
    <location>
        <begin position="208"/>
        <end position="224"/>
    </location>
</feature>
<feature type="region of interest" description="Disordered" evidence="1">
    <location>
        <begin position="208"/>
        <end position="254"/>
    </location>
</feature>
<dbReference type="RefSeq" id="XP_041690331.1">
    <property type="nucleotide sequence ID" value="XM_041824896.1"/>
</dbReference>
<dbReference type="VEuPathDB" id="FungiDB:FMAN_15308"/>
<reference evidence="3" key="1">
    <citation type="journal article" date="2016" name="Genome Biol. Evol.">
        <title>Comparative 'omics' of the Fusarium fujikuroi species complex highlights differences in genetic potential and metabolite synthesis.</title>
        <authorList>
            <person name="Niehaus E.-M."/>
            <person name="Muensterkoetter M."/>
            <person name="Proctor R.H."/>
            <person name="Brown D.W."/>
            <person name="Sharon A."/>
            <person name="Idan Y."/>
            <person name="Oren-Young L."/>
            <person name="Sieber C.M."/>
            <person name="Novak O."/>
            <person name="Pencik A."/>
            <person name="Tarkowska D."/>
            <person name="Hromadova K."/>
            <person name="Freeman S."/>
            <person name="Maymon M."/>
            <person name="Elazar M."/>
            <person name="Youssef S.A."/>
            <person name="El-Shabrawy E.S.M."/>
            <person name="Shalaby A.B.A."/>
            <person name="Houterman P."/>
            <person name="Brock N.L."/>
            <person name="Burkhardt I."/>
            <person name="Tsavkelova E.A."/>
            <person name="Dickschat J.S."/>
            <person name="Galuszka P."/>
            <person name="Gueldener U."/>
            <person name="Tudzynski B."/>
        </authorList>
    </citation>
    <scope>NUCLEOTIDE SEQUENCE [LARGE SCALE GENOMIC DNA]</scope>
    <source>
        <strain evidence="3">MRC7560</strain>
    </source>
</reference>
<name>A0A1L7UHG2_FUSMA</name>
<gene>
    <name evidence="2" type="ORF">FMAN_15308</name>
</gene>
<feature type="region of interest" description="Disordered" evidence="1">
    <location>
        <begin position="1"/>
        <end position="24"/>
    </location>
</feature>
<keyword evidence="3" id="KW-1185">Reference proteome</keyword>
<dbReference type="GeneID" id="65094549"/>
<comment type="caution">
    <text evidence="2">The sequence shown here is derived from an EMBL/GenBank/DDBJ whole genome shotgun (WGS) entry which is preliminary data.</text>
</comment>
<organism evidence="2 3">
    <name type="scientific">Fusarium mangiferae</name>
    <name type="common">Mango malformation disease fungus</name>
    <dbReference type="NCBI Taxonomy" id="192010"/>
    <lineage>
        <taxon>Eukaryota</taxon>
        <taxon>Fungi</taxon>
        <taxon>Dikarya</taxon>
        <taxon>Ascomycota</taxon>
        <taxon>Pezizomycotina</taxon>
        <taxon>Sordariomycetes</taxon>
        <taxon>Hypocreomycetidae</taxon>
        <taxon>Hypocreales</taxon>
        <taxon>Nectriaceae</taxon>
        <taxon>Fusarium</taxon>
        <taxon>Fusarium fujikuroi species complex</taxon>
    </lineage>
</organism>
<evidence type="ECO:0000313" key="3">
    <source>
        <dbReference type="Proteomes" id="UP000184255"/>
    </source>
</evidence>
<proteinExistence type="predicted"/>